<evidence type="ECO:0000256" key="1">
    <source>
        <dbReference type="SAM" id="MobiDB-lite"/>
    </source>
</evidence>
<feature type="region of interest" description="Disordered" evidence="1">
    <location>
        <begin position="63"/>
        <end position="83"/>
    </location>
</feature>
<organism evidence="2 3">
    <name type="scientific">Agromyces rhizosphaerae</name>
    <dbReference type="NCBI Taxonomy" id="88374"/>
    <lineage>
        <taxon>Bacteria</taxon>
        <taxon>Bacillati</taxon>
        <taxon>Actinomycetota</taxon>
        <taxon>Actinomycetes</taxon>
        <taxon>Micrococcales</taxon>
        <taxon>Microbacteriaceae</taxon>
        <taxon>Agromyces</taxon>
    </lineage>
</organism>
<dbReference type="AlphaFoldDB" id="A0A9W6D095"/>
<comment type="caution">
    <text evidence="2">The sequence shown here is derived from an EMBL/GenBank/DDBJ whole genome shotgun (WGS) entry which is preliminary data.</text>
</comment>
<accession>A0A9W6D095</accession>
<gene>
    <name evidence="2" type="ORF">ARHIZOSPH14_31070</name>
</gene>
<keyword evidence="3" id="KW-1185">Reference proteome</keyword>
<dbReference type="Proteomes" id="UP001144396">
    <property type="component" value="Unassembled WGS sequence"/>
</dbReference>
<evidence type="ECO:0008006" key="4">
    <source>
        <dbReference type="Google" id="ProtNLM"/>
    </source>
</evidence>
<evidence type="ECO:0000313" key="2">
    <source>
        <dbReference type="EMBL" id="GLI28865.1"/>
    </source>
</evidence>
<reference evidence="2" key="1">
    <citation type="submission" date="2022-12" db="EMBL/GenBank/DDBJ databases">
        <title>Reference genome sequencing for broad-spectrum identification of bacterial and archaeal isolates by mass spectrometry.</title>
        <authorList>
            <person name="Sekiguchi Y."/>
            <person name="Tourlousse D.M."/>
        </authorList>
    </citation>
    <scope>NUCLEOTIDE SEQUENCE</scope>
    <source>
        <strain evidence="2">14</strain>
    </source>
</reference>
<feature type="compositionally biased region" description="Acidic residues" evidence="1">
    <location>
        <begin position="73"/>
        <end position="83"/>
    </location>
</feature>
<name>A0A9W6D095_9MICO</name>
<sequence length="83" mass="8868">MRLGTRWPAGTTAPAAVPEPVRAAIADAESRAAALEGQYWTLTWLEGLAIATLDDGTRVRQRPGALAPVVEPAEPEDDADDDW</sequence>
<dbReference type="RefSeq" id="WP_281886597.1">
    <property type="nucleotide sequence ID" value="NZ_BSDP01000001.1"/>
</dbReference>
<protein>
    <recommendedName>
        <fullName evidence="4">Fe-S oxidoreductase</fullName>
    </recommendedName>
</protein>
<proteinExistence type="predicted"/>
<dbReference type="EMBL" id="BSDP01000001">
    <property type="protein sequence ID" value="GLI28865.1"/>
    <property type="molecule type" value="Genomic_DNA"/>
</dbReference>
<evidence type="ECO:0000313" key="3">
    <source>
        <dbReference type="Proteomes" id="UP001144396"/>
    </source>
</evidence>